<feature type="compositionally biased region" description="Basic and acidic residues" evidence="1">
    <location>
        <begin position="238"/>
        <end position="279"/>
    </location>
</feature>
<dbReference type="InterPro" id="IPR058352">
    <property type="entry name" value="DUF8039"/>
</dbReference>
<feature type="region of interest" description="Disordered" evidence="1">
    <location>
        <begin position="75"/>
        <end position="95"/>
    </location>
</feature>
<name>A0A7J6WSI7_THATH</name>
<dbReference type="AlphaFoldDB" id="A0A7J6WSI7"/>
<dbReference type="Proteomes" id="UP000554482">
    <property type="component" value="Unassembled WGS sequence"/>
</dbReference>
<evidence type="ECO:0000313" key="4">
    <source>
        <dbReference type="Proteomes" id="UP000554482"/>
    </source>
</evidence>
<evidence type="ECO:0000256" key="1">
    <source>
        <dbReference type="SAM" id="MobiDB-lite"/>
    </source>
</evidence>
<dbReference type="EMBL" id="JABWDY010012479">
    <property type="protein sequence ID" value="KAF5199072.1"/>
    <property type="molecule type" value="Genomic_DNA"/>
</dbReference>
<feature type="non-terminal residue" evidence="3">
    <location>
        <position position="1"/>
    </location>
</feature>
<gene>
    <name evidence="3" type="ORF">FRX31_011341</name>
</gene>
<proteinExistence type="predicted"/>
<comment type="caution">
    <text evidence="3">The sequence shown here is derived from an EMBL/GenBank/DDBJ whole genome shotgun (WGS) entry which is preliminary data.</text>
</comment>
<organism evidence="3 4">
    <name type="scientific">Thalictrum thalictroides</name>
    <name type="common">Rue-anemone</name>
    <name type="synonym">Anemone thalictroides</name>
    <dbReference type="NCBI Taxonomy" id="46969"/>
    <lineage>
        <taxon>Eukaryota</taxon>
        <taxon>Viridiplantae</taxon>
        <taxon>Streptophyta</taxon>
        <taxon>Embryophyta</taxon>
        <taxon>Tracheophyta</taxon>
        <taxon>Spermatophyta</taxon>
        <taxon>Magnoliopsida</taxon>
        <taxon>Ranunculales</taxon>
        <taxon>Ranunculaceae</taxon>
        <taxon>Thalictroideae</taxon>
        <taxon>Thalictrum</taxon>
    </lineage>
</organism>
<feature type="domain" description="DUF8039" evidence="2">
    <location>
        <begin position="144"/>
        <end position="230"/>
    </location>
</feature>
<protein>
    <recommendedName>
        <fullName evidence="2">DUF8039 domain-containing protein</fullName>
    </recommendedName>
</protein>
<dbReference type="OrthoDB" id="1731907at2759"/>
<reference evidence="3 4" key="1">
    <citation type="submission" date="2020-06" db="EMBL/GenBank/DDBJ databases">
        <title>Transcriptomic and genomic resources for Thalictrum thalictroides and T. hernandezii: Facilitating candidate gene discovery in an emerging model plant lineage.</title>
        <authorList>
            <person name="Arias T."/>
            <person name="Riano-Pachon D.M."/>
            <person name="Di Stilio V.S."/>
        </authorList>
    </citation>
    <scope>NUCLEOTIDE SEQUENCE [LARGE SCALE GENOMIC DNA]</scope>
    <source>
        <strain evidence="4">cv. WT478/WT964</strain>
        <tissue evidence="3">Leaves</tissue>
    </source>
</reference>
<dbReference type="PANTHER" id="PTHR33018">
    <property type="entry name" value="OS10G0338966 PROTEIN-RELATED"/>
    <property type="match status" value="1"/>
</dbReference>
<evidence type="ECO:0000259" key="2">
    <source>
        <dbReference type="Pfam" id="PF26133"/>
    </source>
</evidence>
<accession>A0A7J6WSI7</accession>
<feature type="region of interest" description="Disordered" evidence="1">
    <location>
        <begin position="38"/>
        <end position="61"/>
    </location>
</feature>
<keyword evidence="4" id="KW-1185">Reference proteome</keyword>
<dbReference type="PANTHER" id="PTHR33018:SF31">
    <property type="entry name" value="TRANSPOSASE, PTTA_EN_SPM, PLANT"/>
    <property type="match status" value="1"/>
</dbReference>
<sequence>MALGTSEHNGRVRAAGKGVTPTVYFHLTRRGSRKHIHDLESSLRHEQEKRKEEEAERKNKELEERIKMLEKGVATAPTKEKVASNSNKSDNRLHISPAKKQVCAPNDMRHKVKNKSKGNYLSAKLNKVVHQKPMDQTPMPKPIPPLGKAEKCSLAVDVITNIVARGKAYMELGPETLVHNVSLGENNVRVSVDEVIIGDALLPVPVGDELVYVKHALNGHVRWPKKFVMLRDVEVTSRKPLDKSNPTKEKLNEPLKPNKEEHKRRDTNEPNGSKPEKRIKPTRSTQSSIDSFEDTLHLILPDRDAQIKFPIGVEIFGEDIEFSYLPKADILDVVHMKDLEAIILMTYMRCLYEKCESTRDRFQFINPVSFQVAQGKNRAKYFREQLEKANGREIVFLPYNPG</sequence>
<feature type="region of interest" description="Disordered" evidence="1">
    <location>
        <begin position="238"/>
        <end position="289"/>
    </location>
</feature>
<dbReference type="Pfam" id="PF26133">
    <property type="entry name" value="DUF8039"/>
    <property type="match status" value="1"/>
</dbReference>
<evidence type="ECO:0000313" key="3">
    <source>
        <dbReference type="EMBL" id="KAF5199072.1"/>
    </source>
</evidence>